<dbReference type="Pfam" id="PF00535">
    <property type="entry name" value="Glycos_transf_2"/>
    <property type="match status" value="1"/>
</dbReference>
<protein>
    <submittedName>
        <fullName evidence="2">Glycosyltransferase family 2</fullName>
    </submittedName>
</protein>
<name>A0A1V0SJD0_9VIRU</name>
<sequence length="312" mass="36798">MKSHLLTNYKTLYKIKDMLLNKNDTTYYSRNIINKKIIDTNTISIVMTACNRSVQTYFTLKTIKESKHKNVQIIIVDDSTFDPVLLDNLKTFDMHIELINIKNKYWINPCINYNIGFQFIKGDKIIIQNAEVCHLGDVIDYVANNIIDNKYYVFNVLTIANMENNYKLHNILPFNYHKIQEISELCGSRYYGIWYQHHIHRNSYFHFLTACTKKTFDTIKGFDIDYALGIEYDDVQLVFDINSYNITFINVQEQILGVHQWHKQTASGSLSNNINNNVLYDCKKKYYNNNKKLLQFTSFNENELVDVINTHL</sequence>
<dbReference type="Gene3D" id="3.90.550.10">
    <property type="entry name" value="Spore Coat Polysaccharide Biosynthesis Protein SpsA, Chain A"/>
    <property type="match status" value="1"/>
</dbReference>
<evidence type="ECO:0000259" key="1">
    <source>
        <dbReference type="Pfam" id="PF00535"/>
    </source>
</evidence>
<feature type="domain" description="Glycosyltransferase 2-like" evidence="1">
    <location>
        <begin position="44"/>
        <end position="178"/>
    </location>
</feature>
<dbReference type="SUPFAM" id="SSF53448">
    <property type="entry name" value="Nucleotide-diphospho-sugar transferases"/>
    <property type="match status" value="1"/>
</dbReference>
<dbReference type="EMBL" id="KY684109">
    <property type="protein sequence ID" value="ARF11837.1"/>
    <property type="molecule type" value="Genomic_DNA"/>
</dbReference>
<keyword evidence="2" id="KW-0808">Transferase</keyword>
<gene>
    <name evidence="2" type="ORF">Klosneuvirus_2_273</name>
</gene>
<dbReference type="CDD" id="cd00761">
    <property type="entry name" value="Glyco_tranf_GTA_type"/>
    <property type="match status" value="1"/>
</dbReference>
<accession>A0A1V0SJD0</accession>
<dbReference type="GO" id="GO:0016740">
    <property type="term" value="F:transferase activity"/>
    <property type="evidence" value="ECO:0007669"/>
    <property type="project" value="UniProtKB-KW"/>
</dbReference>
<dbReference type="InterPro" id="IPR029044">
    <property type="entry name" value="Nucleotide-diphossugar_trans"/>
</dbReference>
<evidence type="ECO:0000313" key="2">
    <source>
        <dbReference type="EMBL" id="ARF11837.1"/>
    </source>
</evidence>
<organism evidence="2">
    <name type="scientific">Klosneuvirus KNV1</name>
    <dbReference type="NCBI Taxonomy" id="1977640"/>
    <lineage>
        <taxon>Viruses</taxon>
        <taxon>Varidnaviria</taxon>
        <taxon>Bamfordvirae</taxon>
        <taxon>Nucleocytoviricota</taxon>
        <taxon>Megaviricetes</taxon>
        <taxon>Imitervirales</taxon>
        <taxon>Mimiviridae</taxon>
        <taxon>Klosneuvirinae</taxon>
        <taxon>Klosneuvirus</taxon>
    </lineage>
</organism>
<reference evidence="2" key="1">
    <citation type="journal article" date="2017" name="Science">
        <title>Giant viruses with an expanded complement of translation system components.</title>
        <authorList>
            <person name="Schulz F."/>
            <person name="Yutin N."/>
            <person name="Ivanova N.N."/>
            <person name="Ortega D.R."/>
            <person name="Lee T.K."/>
            <person name="Vierheilig J."/>
            <person name="Daims H."/>
            <person name="Horn M."/>
            <person name="Wagner M."/>
            <person name="Jensen G.J."/>
            <person name="Kyrpides N.C."/>
            <person name="Koonin E.V."/>
            <person name="Woyke T."/>
        </authorList>
    </citation>
    <scope>NUCLEOTIDE SEQUENCE</scope>
    <source>
        <strain evidence="2">KNV1</strain>
    </source>
</reference>
<dbReference type="InterPro" id="IPR001173">
    <property type="entry name" value="Glyco_trans_2-like"/>
</dbReference>
<proteinExistence type="predicted"/>